<dbReference type="Pfam" id="PF00293">
    <property type="entry name" value="NUDIX"/>
    <property type="match status" value="1"/>
</dbReference>
<name>A0AAE2S9M3_9BACT</name>
<dbReference type="PANTHER" id="PTHR11839:SF18">
    <property type="entry name" value="NUDIX HYDROLASE DOMAIN-CONTAINING PROTEIN"/>
    <property type="match status" value="1"/>
</dbReference>
<dbReference type="SUPFAM" id="SSF55811">
    <property type="entry name" value="Nudix"/>
    <property type="match status" value="1"/>
</dbReference>
<reference evidence="9" key="1">
    <citation type="submission" date="2021-01" db="EMBL/GenBank/DDBJ databases">
        <title>Modified the classification status of verrucomicrobia.</title>
        <authorList>
            <person name="Feng X."/>
        </authorList>
    </citation>
    <scope>NUCLEOTIDE SEQUENCE</scope>
    <source>
        <strain evidence="9">5K15</strain>
    </source>
</reference>
<evidence type="ECO:0000256" key="1">
    <source>
        <dbReference type="ARBA" id="ARBA00000847"/>
    </source>
</evidence>
<gene>
    <name evidence="9" type="ORF">JIN83_00120</name>
</gene>
<dbReference type="GO" id="GO:0019693">
    <property type="term" value="P:ribose phosphate metabolic process"/>
    <property type="evidence" value="ECO:0007669"/>
    <property type="project" value="TreeGrafter"/>
</dbReference>
<keyword evidence="5 9" id="KW-0378">Hydrolase</keyword>
<evidence type="ECO:0000256" key="3">
    <source>
        <dbReference type="ARBA" id="ARBA00007275"/>
    </source>
</evidence>
<dbReference type="PROSITE" id="PS51462">
    <property type="entry name" value="NUDIX"/>
    <property type="match status" value="1"/>
</dbReference>
<dbReference type="EMBL" id="JAENIG010000001">
    <property type="protein sequence ID" value="MBK1853354.1"/>
    <property type="molecule type" value="Genomic_DNA"/>
</dbReference>
<dbReference type="InterPro" id="IPR015797">
    <property type="entry name" value="NUDIX_hydrolase-like_dom_sf"/>
</dbReference>
<evidence type="ECO:0000256" key="6">
    <source>
        <dbReference type="ARBA" id="ARBA00032162"/>
    </source>
</evidence>
<accession>A0AAE2S9M3</accession>
<sequence length="179" mass="19300">MQATTIAEGNYLGLYSRDGWEFSDRPNATGVVGILPITADGQLVLIEQYRVPVQARMIEIPAGLVGDEEEFQGESLADCAGRELLEETGYRAGVITHLLSSPTSAGMTSETTHFFAATDLHRESAGGGTESEDITVHHIAIAELTDWLKQQESAGKLIDFKIHACMFLAQQSGLTTSEA</sequence>
<evidence type="ECO:0000256" key="2">
    <source>
        <dbReference type="ARBA" id="ARBA00001946"/>
    </source>
</evidence>
<protein>
    <recommendedName>
        <fullName evidence="4">GDP-mannose pyrophosphatase</fullName>
    </recommendedName>
    <alternativeName>
        <fullName evidence="6">GDP-mannose hydrolase</fullName>
    </alternativeName>
    <alternativeName>
        <fullName evidence="7">GDPMK</fullName>
    </alternativeName>
</protein>
<organism evidence="9 10">
    <name type="scientific">Oceaniferula flava</name>
    <dbReference type="NCBI Taxonomy" id="2800421"/>
    <lineage>
        <taxon>Bacteria</taxon>
        <taxon>Pseudomonadati</taxon>
        <taxon>Verrucomicrobiota</taxon>
        <taxon>Verrucomicrobiia</taxon>
        <taxon>Verrucomicrobiales</taxon>
        <taxon>Verrucomicrobiaceae</taxon>
        <taxon>Oceaniferula</taxon>
    </lineage>
</organism>
<comment type="similarity">
    <text evidence="3">Belongs to the Nudix hydrolase family. NudK subfamily.</text>
</comment>
<dbReference type="CDD" id="cd03424">
    <property type="entry name" value="NUDIX_ADPRase_Nudt5_UGPPase_Nudt14"/>
    <property type="match status" value="1"/>
</dbReference>
<dbReference type="GO" id="GO:0005829">
    <property type="term" value="C:cytosol"/>
    <property type="evidence" value="ECO:0007669"/>
    <property type="project" value="TreeGrafter"/>
</dbReference>
<keyword evidence="10" id="KW-1185">Reference proteome</keyword>
<dbReference type="Proteomes" id="UP000634206">
    <property type="component" value="Unassembled WGS sequence"/>
</dbReference>
<feature type="domain" description="Nudix hydrolase" evidence="8">
    <location>
        <begin position="24"/>
        <end position="162"/>
    </location>
</feature>
<dbReference type="PANTHER" id="PTHR11839">
    <property type="entry name" value="UDP/ADP-SUGAR PYROPHOSPHATASE"/>
    <property type="match status" value="1"/>
</dbReference>
<comment type="catalytic activity">
    <reaction evidence="1">
        <text>GDP-alpha-D-mannose + H2O = alpha-D-mannose 1-phosphate + GMP + 2 H(+)</text>
        <dbReference type="Rhea" id="RHEA:27978"/>
        <dbReference type="ChEBI" id="CHEBI:15377"/>
        <dbReference type="ChEBI" id="CHEBI:15378"/>
        <dbReference type="ChEBI" id="CHEBI:57527"/>
        <dbReference type="ChEBI" id="CHEBI:58115"/>
        <dbReference type="ChEBI" id="CHEBI:58409"/>
    </reaction>
</comment>
<dbReference type="InterPro" id="IPR000086">
    <property type="entry name" value="NUDIX_hydrolase_dom"/>
</dbReference>
<dbReference type="RefSeq" id="WP_309487953.1">
    <property type="nucleotide sequence ID" value="NZ_JAENIG010000001.1"/>
</dbReference>
<evidence type="ECO:0000313" key="9">
    <source>
        <dbReference type="EMBL" id="MBK1853354.1"/>
    </source>
</evidence>
<comment type="cofactor">
    <cofactor evidence="2">
        <name>Mg(2+)</name>
        <dbReference type="ChEBI" id="CHEBI:18420"/>
    </cofactor>
</comment>
<evidence type="ECO:0000256" key="7">
    <source>
        <dbReference type="ARBA" id="ARBA00032272"/>
    </source>
</evidence>
<dbReference type="AlphaFoldDB" id="A0AAE2S9M3"/>
<dbReference type="Gene3D" id="3.90.79.10">
    <property type="entry name" value="Nucleoside Triphosphate Pyrophosphohydrolase"/>
    <property type="match status" value="1"/>
</dbReference>
<dbReference type="GO" id="GO:0006753">
    <property type="term" value="P:nucleoside phosphate metabolic process"/>
    <property type="evidence" value="ECO:0007669"/>
    <property type="project" value="TreeGrafter"/>
</dbReference>
<proteinExistence type="inferred from homology"/>
<evidence type="ECO:0000313" key="10">
    <source>
        <dbReference type="Proteomes" id="UP000634206"/>
    </source>
</evidence>
<evidence type="ECO:0000256" key="4">
    <source>
        <dbReference type="ARBA" id="ARBA00016377"/>
    </source>
</evidence>
<dbReference type="GO" id="GO:0016787">
    <property type="term" value="F:hydrolase activity"/>
    <property type="evidence" value="ECO:0007669"/>
    <property type="project" value="UniProtKB-KW"/>
</dbReference>
<evidence type="ECO:0000256" key="5">
    <source>
        <dbReference type="ARBA" id="ARBA00022801"/>
    </source>
</evidence>
<comment type="caution">
    <text evidence="9">The sequence shown here is derived from an EMBL/GenBank/DDBJ whole genome shotgun (WGS) entry which is preliminary data.</text>
</comment>
<evidence type="ECO:0000259" key="8">
    <source>
        <dbReference type="PROSITE" id="PS51462"/>
    </source>
</evidence>